<accession>A0A3B0S788</accession>
<dbReference type="Pfam" id="PF07238">
    <property type="entry name" value="PilZ"/>
    <property type="match status" value="1"/>
</dbReference>
<evidence type="ECO:0000313" key="2">
    <source>
        <dbReference type="EMBL" id="VAW00838.1"/>
    </source>
</evidence>
<name>A0A3B0S788_9ZZZZ</name>
<feature type="domain" description="PilZ" evidence="1">
    <location>
        <begin position="13"/>
        <end position="92"/>
    </location>
</feature>
<gene>
    <name evidence="2" type="ORF">MNBD_ALPHA01-937</name>
</gene>
<dbReference type="AlphaFoldDB" id="A0A3B0S788"/>
<dbReference type="SUPFAM" id="SSF141371">
    <property type="entry name" value="PilZ domain-like"/>
    <property type="match status" value="1"/>
</dbReference>
<dbReference type="GO" id="GO:0035438">
    <property type="term" value="F:cyclic-di-GMP binding"/>
    <property type="evidence" value="ECO:0007669"/>
    <property type="project" value="InterPro"/>
</dbReference>
<dbReference type="EMBL" id="UOEJ01000138">
    <property type="protein sequence ID" value="VAW00838.1"/>
    <property type="molecule type" value="Genomic_DNA"/>
</dbReference>
<dbReference type="Gene3D" id="2.40.10.220">
    <property type="entry name" value="predicted glycosyltransferase like domains"/>
    <property type="match status" value="1"/>
</dbReference>
<reference evidence="2" key="1">
    <citation type="submission" date="2018-06" db="EMBL/GenBank/DDBJ databases">
        <authorList>
            <person name="Zhirakovskaya E."/>
        </authorList>
    </citation>
    <scope>NUCLEOTIDE SEQUENCE</scope>
</reference>
<evidence type="ECO:0000259" key="1">
    <source>
        <dbReference type="Pfam" id="PF07238"/>
    </source>
</evidence>
<organism evidence="2">
    <name type="scientific">hydrothermal vent metagenome</name>
    <dbReference type="NCBI Taxonomy" id="652676"/>
    <lineage>
        <taxon>unclassified sequences</taxon>
        <taxon>metagenomes</taxon>
        <taxon>ecological metagenomes</taxon>
    </lineage>
</organism>
<protein>
    <recommendedName>
        <fullName evidence="1">PilZ domain-containing protein</fullName>
    </recommendedName>
</protein>
<dbReference type="InterPro" id="IPR009875">
    <property type="entry name" value="PilZ_domain"/>
</dbReference>
<proteinExistence type="predicted"/>
<sequence>MSKANKEIDAEIRRRFSRQPVLLKAVLDTGHYEFECVAYDLSLKGIRVKLDLPLETRCEVWLMIKDCPHMPAHVVWARDGYIGLEFTLPPSQVAEILGSIGANLPKI</sequence>